<evidence type="ECO:0000313" key="2">
    <source>
        <dbReference type="Proteomes" id="UP001341840"/>
    </source>
</evidence>
<keyword evidence="2" id="KW-1185">Reference proteome</keyword>
<protein>
    <recommendedName>
        <fullName evidence="3">Secreted protein</fullName>
    </recommendedName>
</protein>
<evidence type="ECO:0000313" key="1">
    <source>
        <dbReference type="EMBL" id="MED6143101.1"/>
    </source>
</evidence>
<comment type="caution">
    <text evidence="1">The sequence shown here is derived from an EMBL/GenBank/DDBJ whole genome shotgun (WGS) entry which is preliminary data.</text>
</comment>
<accession>A0ABU6T308</accession>
<name>A0ABU6T308_9FABA</name>
<sequence>MKLKRVVVAVKTARREAPMWPAPATVGGAFCTRAFTKVAPMQSTPSPWKRLPCSRLHMDDAFSSSAS</sequence>
<proteinExistence type="predicted"/>
<reference evidence="1 2" key="1">
    <citation type="journal article" date="2023" name="Plants (Basel)">
        <title>Bridging the Gap: Combining Genomics and Transcriptomics Approaches to Understand Stylosanthes scabra, an Orphan Legume from the Brazilian Caatinga.</title>
        <authorList>
            <person name="Ferreira-Neto J.R.C."/>
            <person name="da Silva M.D."/>
            <person name="Binneck E."/>
            <person name="de Melo N.F."/>
            <person name="da Silva R.H."/>
            <person name="de Melo A.L.T.M."/>
            <person name="Pandolfi V."/>
            <person name="Bustamante F.O."/>
            <person name="Brasileiro-Vidal A.C."/>
            <person name="Benko-Iseppon A.M."/>
        </authorList>
    </citation>
    <scope>NUCLEOTIDE SEQUENCE [LARGE SCALE GENOMIC DNA]</scope>
    <source>
        <tissue evidence="1">Leaves</tissue>
    </source>
</reference>
<gene>
    <name evidence="1" type="ORF">PIB30_003378</name>
</gene>
<dbReference type="Proteomes" id="UP001341840">
    <property type="component" value="Unassembled WGS sequence"/>
</dbReference>
<organism evidence="1 2">
    <name type="scientific">Stylosanthes scabra</name>
    <dbReference type="NCBI Taxonomy" id="79078"/>
    <lineage>
        <taxon>Eukaryota</taxon>
        <taxon>Viridiplantae</taxon>
        <taxon>Streptophyta</taxon>
        <taxon>Embryophyta</taxon>
        <taxon>Tracheophyta</taxon>
        <taxon>Spermatophyta</taxon>
        <taxon>Magnoliopsida</taxon>
        <taxon>eudicotyledons</taxon>
        <taxon>Gunneridae</taxon>
        <taxon>Pentapetalae</taxon>
        <taxon>rosids</taxon>
        <taxon>fabids</taxon>
        <taxon>Fabales</taxon>
        <taxon>Fabaceae</taxon>
        <taxon>Papilionoideae</taxon>
        <taxon>50 kb inversion clade</taxon>
        <taxon>dalbergioids sensu lato</taxon>
        <taxon>Dalbergieae</taxon>
        <taxon>Pterocarpus clade</taxon>
        <taxon>Stylosanthes</taxon>
    </lineage>
</organism>
<dbReference type="EMBL" id="JASCZI010090627">
    <property type="protein sequence ID" value="MED6143101.1"/>
    <property type="molecule type" value="Genomic_DNA"/>
</dbReference>
<evidence type="ECO:0008006" key="3">
    <source>
        <dbReference type="Google" id="ProtNLM"/>
    </source>
</evidence>